<dbReference type="Gene3D" id="2.60.120.10">
    <property type="entry name" value="Jelly Rolls"/>
    <property type="match status" value="1"/>
</dbReference>
<dbReference type="PANTHER" id="PTHR24567">
    <property type="entry name" value="CRP FAMILY TRANSCRIPTIONAL REGULATORY PROTEIN"/>
    <property type="match status" value="1"/>
</dbReference>
<dbReference type="Pfam" id="PF13545">
    <property type="entry name" value="HTH_Crp_2"/>
    <property type="match status" value="1"/>
</dbReference>
<keyword evidence="2" id="KW-0238">DNA-binding</keyword>
<keyword evidence="4" id="KW-0804">Transcription</keyword>
<dbReference type="SMART" id="SM00419">
    <property type="entry name" value="HTH_CRP"/>
    <property type="match status" value="1"/>
</dbReference>
<organism evidence="7 8">
    <name type="scientific">Pullulanibacillus camelliae</name>
    <dbReference type="NCBI Taxonomy" id="1707096"/>
    <lineage>
        <taxon>Bacteria</taxon>
        <taxon>Bacillati</taxon>
        <taxon>Bacillota</taxon>
        <taxon>Bacilli</taxon>
        <taxon>Bacillales</taxon>
        <taxon>Sporolactobacillaceae</taxon>
        <taxon>Pullulanibacillus</taxon>
    </lineage>
</organism>
<dbReference type="InterPro" id="IPR012318">
    <property type="entry name" value="HTH_CRP"/>
</dbReference>
<reference evidence="7" key="2">
    <citation type="submission" date="2020-09" db="EMBL/GenBank/DDBJ databases">
        <authorList>
            <person name="Sun Q."/>
            <person name="Zhou Y."/>
        </authorList>
    </citation>
    <scope>NUCLEOTIDE SEQUENCE</scope>
    <source>
        <strain evidence="7">CGMCC 1.15371</strain>
    </source>
</reference>
<dbReference type="InterPro" id="IPR036388">
    <property type="entry name" value="WH-like_DNA-bd_sf"/>
</dbReference>
<dbReference type="SUPFAM" id="SSF46785">
    <property type="entry name" value="Winged helix' DNA-binding domain"/>
    <property type="match status" value="1"/>
</dbReference>
<dbReference type="GO" id="GO:0005829">
    <property type="term" value="C:cytosol"/>
    <property type="evidence" value="ECO:0007669"/>
    <property type="project" value="TreeGrafter"/>
</dbReference>
<dbReference type="RefSeq" id="WP_188691486.1">
    <property type="nucleotide sequence ID" value="NZ_BMIR01000005.1"/>
</dbReference>
<dbReference type="InterPro" id="IPR050397">
    <property type="entry name" value="Env_Response_Regulators"/>
</dbReference>
<feature type="domain" description="HTH crp-type" evidence="6">
    <location>
        <begin position="148"/>
        <end position="221"/>
    </location>
</feature>
<feature type="domain" description="Cyclic nucleotide-binding" evidence="5">
    <location>
        <begin position="30"/>
        <end position="84"/>
    </location>
</feature>
<dbReference type="Proteomes" id="UP000628775">
    <property type="component" value="Unassembled WGS sequence"/>
</dbReference>
<keyword evidence="1" id="KW-0805">Transcription regulation</keyword>
<evidence type="ECO:0000313" key="7">
    <source>
        <dbReference type="EMBL" id="GGE36989.1"/>
    </source>
</evidence>
<dbReference type="EMBL" id="BMIR01000005">
    <property type="protein sequence ID" value="GGE36989.1"/>
    <property type="molecule type" value="Genomic_DNA"/>
</dbReference>
<evidence type="ECO:0000259" key="5">
    <source>
        <dbReference type="PROSITE" id="PS50042"/>
    </source>
</evidence>
<dbReference type="PROSITE" id="PS50042">
    <property type="entry name" value="CNMP_BINDING_3"/>
    <property type="match status" value="1"/>
</dbReference>
<protein>
    <submittedName>
        <fullName evidence="7">Transcriptional regulator</fullName>
    </submittedName>
</protein>
<gene>
    <name evidence="7" type="ORF">GCM10011391_14850</name>
</gene>
<dbReference type="SUPFAM" id="SSF51206">
    <property type="entry name" value="cAMP-binding domain-like"/>
    <property type="match status" value="1"/>
</dbReference>
<accession>A0A8J2YGN0</accession>
<evidence type="ECO:0000259" key="6">
    <source>
        <dbReference type="PROSITE" id="PS51063"/>
    </source>
</evidence>
<evidence type="ECO:0000256" key="2">
    <source>
        <dbReference type="ARBA" id="ARBA00023125"/>
    </source>
</evidence>
<dbReference type="AlphaFoldDB" id="A0A8J2YGN0"/>
<comment type="caution">
    <text evidence="7">The sequence shown here is derived from an EMBL/GenBank/DDBJ whole genome shotgun (WGS) entry which is preliminary data.</text>
</comment>
<dbReference type="Gene3D" id="1.10.10.10">
    <property type="entry name" value="Winged helix-like DNA-binding domain superfamily/Winged helix DNA-binding domain"/>
    <property type="match status" value="1"/>
</dbReference>
<proteinExistence type="predicted"/>
<dbReference type="PRINTS" id="PR00034">
    <property type="entry name" value="HTHCRP"/>
</dbReference>
<evidence type="ECO:0000313" key="8">
    <source>
        <dbReference type="Proteomes" id="UP000628775"/>
    </source>
</evidence>
<dbReference type="GO" id="GO:0003677">
    <property type="term" value="F:DNA binding"/>
    <property type="evidence" value="ECO:0007669"/>
    <property type="project" value="UniProtKB-KW"/>
</dbReference>
<dbReference type="PANTHER" id="PTHR24567:SF74">
    <property type="entry name" value="HTH-TYPE TRANSCRIPTIONAL REGULATOR ARCR"/>
    <property type="match status" value="1"/>
</dbReference>
<keyword evidence="3" id="KW-0010">Activator</keyword>
<dbReference type="PROSITE" id="PS51063">
    <property type="entry name" value="HTH_CRP_2"/>
    <property type="match status" value="1"/>
</dbReference>
<dbReference type="GO" id="GO:0003700">
    <property type="term" value="F:DNA-binding transcription factor activity"/>
    <property type="evidence" value="ECO:0007669"/>
    <property type="project" value="TreeGrafter"/>
</dbReference>
<dbReference type="InterPro" id="IPR036390">
    <property type="entry name" value="WH_DNA-bd_sf"/>
</dbReference>
<evidence type="ECO:0000256" key="4">
    <source>
        <dbReference type="ARBA" id="ARBA00023163"/>
    </source>
</evidence>
<keyword evidence="8" id="KW-1185">Reference proteome</keyword>
<evidence type="ECO:0000256" key="1">
    <source>
        <dbReference type="ARBA" id="ARBA00023015"/>
    </source>
</evidence>
<dbReference type="InterPro" id="IPR000595">
    <property type="entry name" value="cNMP-bd_dom"/>
</dbReference>
<dbReference type="Pfam" id="PF00027">
    <property type="entry name" value="cNMP_binding"/>
    <property type="match status" value="1"/>
</dbReference>
<dbReference type="CDD" id="cd00038">
    <property type="entry name" value="CAP_ED"/>
    <property type="match status" value="1"/>
</dbReference>
<sequence>MEQALLYKGNTTFEPNTSGFEHLHLLKGWMHEKRYAKKSAIYCEGDVCEYLYYVIEGTVKLSKVTDDGKEFILQYFYPGDLFGEFNNDQETLTAFSAETLATCRIGRIKQSDILEHLPLDGVFAMDFSQWLSQSQRFIQLKLRDILFHGKNGALASTIIRAAHTYGIRSGNTIVISKKFTNYELANMIGATRETVNRMLVQLDKEGILHYANGRMTILNLEALKKICHCEGCPLSICRL</sequence>
<dbReference type="InterPro" id="IPR018490">
    <property type="entry name" value="cNMP-bd_dom_sf"/>
</dbReference>
<evidence type="ECO:0000256" key="3">
    <source>
        <dbReference type="ARBA" id="ARBA00023159"/>
    </source>
</evidence>
<dbReference type="SMART" id="SM00100">
    <property type="entry name" value="cNMP"/>
    <property type="match status" value="1"/>
</dbReference>
<name>A0A8J2YGN0_9BACL</name>
<reference evidence="7" key="1">
    <citation type="journal article" date="2014" name="Int. J. Syst. Evol. Microbiol.">
        <title>Complete genome sequence of Corynebacterium casei LMG S-19264T (=DSM 44701T), isolated from a smear-ripened cheese.</title>
        <authorList>
            <consortium name="US DOE Joint Genome Institute (JGI-PGF)"/>
            <person name="Walter F."/>
            <person name="Albersmeier A."/>
            <person name="Kalinowski J."/>
            <person name="Ruckert C."/>
        </authorList>
    </citation>
    <scope>NUCLEOTIDE SEQUENCE</scope>
    <source>
        <strain evidence="7">CGMCC 1.15371</strain>
    </source>
</reference>
<dbReference type="InterPro" id="IPR014710">
    <property type="entry name" value="RmlC-like_jellyroll"/>
</dbReference>